<gene>
    <name evidence="2" type="ORF">PoB_006903500</name>
</gene>
<dbReference type="EMBL" id="BLXT01007807">
    <property type="protein sequence ID" value="GFO42530.1"/>
    <property type="molecule type" value="Genomic_DNA"/>
</dbReference>
<keyword evidence="3" id="KW-1185">Reference proteome</keyword>
<feature type="compositionally biased region" description="Basic and acidic residues" evidence="1">
    <location>
        <begin position="91"/>
        <end position="100"/>
    </location>
</feature>
<comment type="caution">
    <text evidence="2">The sequence shown here is derived from an EMBL/GenBank/DDBJ whole genome shotgun (WGS) entry which is preliminary data.</text>
</comment>
<accession>A0AAV4DEX5</accession>
<sequence length="119" mass="13113">MAVDLQGDPAWPLIQTHQALSLNANWRGAWWTRPRQGQIKKSVSETVLRLYSPPTSHISSPNSSFFVLYIVIPQQRDLKLSGLPPGQAADDEARARDRKVPASLRADSSASVPPTPQSE</sequence>
<proteinExistence type="predicted"/>
<protein>
    <submittedName>
        <fullName evidence="2">Uncharacterized protein</fullName>
    </submittedName>
</protein>
<reference evidence="2 3" key="1">
    <citation type="journal article" date="2021" name="Elife">
        <title>Chloroplast acquisition without the gene transfer in kleptoplastic sea slugs, Plakobranchus ocellatus.</title>
        <authorList>
            <person name="Maeda T."/>
            <person name="Takahashi S."/>
            <person name="Yoshida T."/>
            <person name="Shimamura S."/>
            <person name="Takaki Y."/>
            <person name="Nagai Y."/>
            <person name="Toyoda A."/>
            <person name="Suzuki Y."/>
            <person name="Arimoto A."/>
            <person name="Ishii H."/>
            <person name="Satoh N."/>
            <person name="Nishiyama T."/>
            <person name="Hasebe M."/>
            <person name="Maruyama T."/>
            <person name="Minagawa J."/>
            <person name="Obokata J."/>
            <person name="Shigenobu S."/>
        </authorList>
    </citation>
    <scope>NUCLEOTIDE SEQUENCE [LARGE SCALE GENOMIC DNA]</scope>
</reference>
<dbReference type="AlphaFoldDB" id="A0AAV4DEX5"/>
<dbReference type="Proteomes" id="UP000735302">
    <property type="component" value="Unassembled WGS sequence"/>
</dbReference>
<evidence type="ECO:0000256" key="1">
    <source>
        <dbReference type="SAM" id="MobiDB-lite"/>
    </source>
</evidence>
<feature type="region of interest" description="Disordered" evidence="1">
    <location>
        <begin position="80"/>
        <end position="119"/>
    </location>
</feature>
<evidence type="ECO:0000313" key="3">
    <source>
        <dbReference type="Proteomes" id="UP000735302"/>
    </source>
</evidence>
<name>A0AAV4DEX5_9GAST</name>
<evidence type="ECO:0000313" key="2">
    <source>
        <dbReference type="EMBL" id="GFO42530.1"/>
    </source>
</evidence>
<organism evidence="2 3">
    <name type="scientific">Plakobranchus ocellatus</name>
    <dbReference type="NCBI Taxonomy" id="259542"/>
    <lineage>
        <taxon>Eukaryota</taxon>
        <taxon>Metazoa</taxon>
        <taxon>Spiralia</taxon>
        <taxon>Lophotrochozoa</taxon>
        <taxon>Mollusca</taxon>
        <taxon>Gastropoda</taxon>
        <taxon>Heterobranchia</taxon>
        <taxon>Euthyneura</taxon>
        <taxon>Panpulmonata</taxon>
        <taxon>Sacoglossa</taxon>
        <taxon>Placobranchoidea</taxon>
        <taxon>Plakobranchidae</taxon>
        <taxon>Plakobranchus</taxon>
    </lineage>
</organism>